<organism evidence="8 9">
    <name type="scientific">Agaricus bisporus var. burnettii</name>
    <dbReference type="NCBI Taxonomy" id="192524"/>
    <lineage>
        <taxon>Eukaryota</taxon>
        <taxon>Fungi</taxon>
        <taxon>Dikarya</taxon>
        <taxon>Basidiomycota</taxon>
        <taxon>Agaricomycotina</taxon>
        <taxon>Agaricomycetes</taxon>
        <taxon>Agaricomycetidae</taxon>
        <taxon>Agaricales</taxon>
        <taxon>Agaricineae</taxon>
        <taxon>Agaricaceae</taxon>
        <taxon>Agaricus</taxon>
    </lineage>
</organism>
<feature type="region of interest" description="Disordered" evidence="6">
    <location>
        <begin position="84"/>
        <end position="109"/>
    </location>
</feature>
<comment type="similarity">
    <text evidence="1 5">Belongs to the universal ribosomal protein uS5 family.</text>
</comment>
<dbReference type="AlphaFoldDB" id="A0A8H7C562"/>
<accession>A0A8H7C562</accession>
<feature type="compositionally biased region" description="Low complexity" evidence="6">
    <location>
        <begin position="1"/>
        <end position="23"/>
    </location>
</feature>
<dbReference type="InterPro" id="IPR013810">
    <property type="entry name" value="Ribosomal_uS5_N"/>
</dbReference>
<keyword evidence="3 4" id="KW-0687">Ribonucleoprotein</keyword>
<evidence type="ECO:0000313" key="9">
    <source>
        <dbReference type="Proteomes" id="UP000629468"/>
    </source>
</evidence>
<protein>
    <recommendedName>
        <fullName evidence="7">S5 DRBM domain-containing protein</fullName>
    </recommendedName>
</protein>
<proteinExistence type="inferred from homology"/>
<evidence type="ECO:0000256" key="3">
    <source>
        <dbReference type="ARBA" id="ARBA00023274"/>
    </source>
</evidence>
<dbReference type="InterPro" id="IPR000851">
    <property type="entry name" value="Ribosomal_uS5"/>
</dbReference>
<dbReference type="Proteomes" id="UP000629468">
    <property type="component" value="Unassembled WGS sequence"/>
</dbReference>
<reference evidence="8 9" key="1">
    <citation type="journal article" name="Sci. Rep.">
        <title>Telomere-to-telomere assembled and centromere annotated genomes of the two main subspecies of the button mushroom Agaricus bisporus reveal especially polymorphic chromosome ends.</title>
        <authorList>
            <person name="Sonnenberg A.S.M."/>
            <person name="Sedaghat-Telgerd N."/>
            <person name="Lavrijssen B."/>
            <person name="Ohm R.A."/>
            <person name="Hendrickx P.M."/>
            <person name="Scholtmeijer K."/>
            <person name="Baars J.J.P."/>
            <person name="van Peer A."/>
        </authorList>
    </citation>
    <scope>NUCLEOTIDE SEQUENCE [LARGE SCALE GENOMIC DNA]</scope>
    <source>
        <strain evidence="8 9">H119_p4</strain>
    </source>
</reference>
<evidence type="ECO:0000259" key="7">
    <source>
        <dbReference type="PROSITE" id="PS50881"/>
    </source>
</evidence>
<evidence type="ECO:0000256" key="2">
    <source>
        <dbReference type="ARBA" id="ARBA00022980"/>
    </source>
</evidence>
<evidence type="ECO:0000256" key="1">
    <source>
        <dbReference type="ARBA" id="ARBA00008945"/>
    </source>
</evidence>
<dbReference type="GO" id="GO:0005737">
    <property type="term" value="C:cytoplasm"/>
    <property type="evidence" value="ECO:0007669"/>
    <property type="project" value="UniProtKB-ARBA"/>
</dbReference>
<dbReference type="PANTHER" id="PTHR48277">
    <property type="entry name" value="MITOCHONDRIAL RIBOSOMAL PROTEIN S5"/>
    <property type="match status" value="1"/>
</dbReference>
<evidence type="ECO:0000256" key="6">
    <source>
        <dbReference type="SAM" id="MobiDB-lite"/>
    </source>
</evidence>
<dbReference type="Pfam" id="PF00333">
    <property type="entry name" value="Ribosomal_S5"/>
    <property type="match status" value="1"/>
</dbReference>
<feature type="region of interest" description="Disordered" evidence="6">
    <location>
        <begin position="1"/>
        <end position="51"/>
    </location>
</feature>
<dbReference type="GO" id="GO:0003735">
    <property type="term" value="F:structural constituent of ribosome"/>
    <property type="evidence" value="ECO:0007669"/>
    <property type="project" value="UniProtKB-UniRule"/>
</dbReference>
<dbReference type="SUPFAM" id="SSF54211">
    <property type="entry name" value="Ribosomal protein S5 domain 2-like"/>
    <property type="match status" value="1"/>
</dbReference>
<dbReference type="InterPro" id="IPR020568">
    <property type="entry name" value="Ribosomal_Su5_D2-typ_SF"/>
</dbReference>
<dbReference type="Pfam" id="PF03719">
    <property type="entry name" value="Ribosomal_S5_C"/>
    <property type="match status" value="1"/>
</dbReference>
<keyword evidence="2 4" id="KW-0689">Ribosomal protein</keyword>
<dbReference type="EMBL" id="JABXXO010000011">
    <property type="protein sequence ID" value="KAF7763431.1"/>
    <property type="molecule type" value="Genomic_DNA"/>
</dbReference>
<dbReference type="InterPro" id="IPR005324">
    <property type="entry name" value="Ribosomal_uS5_C"/>
</dbReference>
<dbReference type="InterPro" id="IPR014721">
    <property type="entry name" value="Ribsml_uS5_D2-typ_fold_subgr"/>
</dbReference>
<comment type="caution">
    <text evidence="8">The sequence shown here is derived from an EMBL/GenBank/DDBJ whole genome shotgun (WGS) entry which is preliminary data.</text>
</comment>
<sequence>MYRILRPRLFSSLSSSEPSFPIPARRPKDPQPPSEGESDGNGRPPSLLDASPLDARDVLDFPPTPNFLGGRVIVRNHISIFDDLPSPTPSSSSSSSPPPESTSATRASLHLSPSEIKSLYSTILLSRTVKQQTPKGKIARKQFLVCVGNGNGLIGYGSSTDSDSRLALTKARTKAIQNMDYVSLYEQRTIWTELSTKLGATRIIMRPRPVGFGLRCNPFIHQILRATGFKDVSAKVWGSRNKLNVVKAVFRMLQAGHAPTGMGDGVGGKGIKLSKGVGMRGMEELERARGRKLIGLRK</sequence>
<dbReference type="GO" id="GO:0006412">
    <property type="term" value="P:translation"/>
    <property type="evidence" value="ECO:0007669"/>
    <property type="project" value="InterPro"/>
</dbReference>
<dbReference type="Gene3D" id="3.30.160.20">
    <property type="match status" value="1"/>
</dbReference>
<dbReference type="GO" id="GO:1990904">
    <property type="term" value="C:ribonucleoprotein complex"/>
    <property type="evidence" value="ECO:0007669"/>
    <property type="project" value="UniProtKB-UniRule"/>
</dbReference>
<dbReference type="GO" id="GO:0003723">
    <property type="term" value="F:RNA binding"/>
    <property type="evidence" value="ECO:0007669"/>
    <property type="project" value="InterPro"/>
</dbReference>
<dbReference type="GO" id="GO:0005840">
    <property type="term" value="C:ribosome"/>
    <property type="evidence" value="ECO:0007669"/>
    <property type="project" value="UniProtKB-KW"/>
</dbReference>
<gene>
    <name evidence="8" type="ORF">Agabi119p4_7968</name>
</gene>
<evidence type="ECO:0000256" key="4">
    <source>
        <dbReference type="PROSITE-ProRule" id="PRU00268"/>
    </source>
</evidence>
<evidence type="ECO:0000256" key="5">
    <source>
        <dbReference type="RuleBase" id="RU003823"/>
    </source>
</evidence>
<feature type="domain" description="S5 DRBM" evidence="7">
    <location>
        <begin position="119"/>
        <end position="182"/>
    </location>
</feature>
<dbReference type="PROSITE" id="PS50881">
    <property type="entry name" value="S5_DSRBD"/>
    <property type="match status" value="1"/>
</dbReference>
<dbReference type="FunFam" id="3.30.230.10:FF:000002">
    <property type="entry name" value="30S ribosomal protein S5"/>
    <property type="match status" value="1"/>
</dbReference>
<evidence type="ECO:0000313" key="8">
    <source>
        <dbReference type="EMBL" id="KAF7763431.1"/>
    </source>
</evidence>
<dbReference type="Gene3D" id="3.30.230.10">
    <property type="match status" value="1"/>
</dbReference>
<dbReference type="PANTHER" id="PTHR48277:SF1">
    <property type="entry name" value="MITOCHONDRIAL RIBOSOMAL PROTEIN S5"/>
    <property type="match status" value="1"/>
</dbReference>
<name>A0A8H7C562_AGABI</name>
<dbReference type="SUPFAM" id="SSF54768">
    <property type="entry name" value="dsRNA-binding domain-like"/>
    <property type="match status" value="1"/>
</dbReference>